<dbReference type="NCBIfam" id="NF005141">
    <property type="entry name" value="PRK06590.1"/>
    <property type="match status" value="1"/>
</dbReference>
<feature type="transmembrane region" description="Helical" evidence="6">
    <location>
        <begin position="335"/>
        <end position="357"/>
    </location>
</feature>
<proteinExistence type="predicted"/>
<dbReference type="GO" id="GO:0016020">
    <property type="term" value="C:membrane"/>
    <property type="evidence" value="ECO:0007669"/>
    <property type="project" value="UniProtKB-SubCell"/>
</dbReference>
<feature type="transmembrane region" description="Helical" evidence="6">
    <location>
        <begin position="521"/>
        <end position="541"/>
    </location>
</feature>
<keyword evidence="4 6" id="KW-0472">Membrane</keyword>
<feature type="transmembrane region" description="Helical" evidence="6">
    <location>
        <begin position="253"/>
        <end position="271"/>
    </location>
</feature>
<dbReference type="GO" id="GO:0012505">
    <property type="term" value="C:endomembrane system"/>
    <property type="evidence" value="ECO:0007669"/>
    <property type="project" value="UniProtKB-SubCell"/>
</dbReference>
<feature type="transmembrane region" description="Helical" evidence="6">
    <location>
        <begin position="620"/>
        <end position="640"/>
    </location>
</feature>
<accession>A0A1N7IKT2</accession>
<dbReference type="AlphaFoldDB" id="A0A1N7IKT2"/>
<keyword evidence="2 5" id="KW-0812">Transmembrane</keyword>
<dbReference type="GO" id="GO:0042773">
    <property type="term" value="P:ATP synthesis coupled electron transport"/>
    <property type="evidence" value="ECO:0007669"/>
    <property type="project" value="InterPro"/>
</dbReference>
<evidence type="ECO:0000313" key="10">
    <source>
        <dbReference type="Proteomes" id="UP000185678"/>
    </source>
</evidence>
<dbReference type="Pfam" id="PF00361">
    <property type="entry name" value="Proton_antipo_M"/>
    <property type="match status" value="1"/>
</dbReference>
<dbReference type="PANTHER" id="PTHR42829:SF2">
    <property type="entry name" value="NADH-UBIQUINONE OXIDOREDUCTASE CHAIN 5"/>
    <property type="match status" value="1"/>
</dbReference>
<feature type="transmembrane region" description="Helical" evidence="6">
    <location>
        <begin position="311"/>
        <end position="329"/>
    </location>
</feature>
<evidence type="ECO:0000256" key="4">
    <source>
        <dbReference type="ARBA" id="ARBA00023136"/>
    </source>
</evidence>
<dbReference type="NCBIfam" id="TIGR01974">
    <property type="entry name" value="NDH_I_L"/>
    <property type="match status" value="1"/>
</dbReference>
<feature type="transmembrane region" description="Helical" evidence="6">
    <location>
        <begin position="136"/>
        <end position="155"/>
    </location>
</feature>
<feature type="transmembrane region" description="Helical" evidence="6">
    <location>
        <begin position="378"/>
        <end position="398"/>
    </location>
</feature>
<dbReference type="GO" id="GO:0015990">
    <property type="term" value="P:electron transport coupled proton transport"/>
    <property type="evidence" value="ECO:0007669"/>
    <property type="project" value="TreeGrafter"/>
</dbReference>
<gene>
    <name evidence="9" type="ORF">SAMN05421779_101288</name>
</gene>
<dbReference type="Pfam" id="PF00662">
    <property type="entry name" value="Proton_antipo_N"/>
    <property type="match status" value="1"/>
</dbReference>
<evidence type="ECO:0000313" key="9">
    <source>
        <dbReference type="EMBL" id="SIS37687.1"/>
    </source>
</evidence>
<feature type="transmembrane region" description="Helical" evidence="6">
    <location>
        <begin position="418"/>
        <end position="440"/>
    </location>
</feature>
<dbReference type="GO" id="GO:0008137">
    <property type="term" value="F:NADH dehydrogenase (ubiquinone) activity"/>
    <property type="evidence" value="ECO:0007669"/>
    <property type="project" value="InterPro"/>
</dbReference>
<organism evidence="9 10">
    <name type="scientific">Insolitispirillum peregrinum</name>
    <dbReference type="NCBI Taxonomy" id="80876"/>
    <lineage>
        <taxon>Bacteria</taxon>
        <taxon>Pseudomonadati</taxon>
        <taxon>Pseudomonadota</taxon>
        <taxon>Alphaproteobacteria</taxon>
        <taxon>Rhodospirillales</taxon>
        <taxon>Novispirillaceae</taxon>
        <taxon>Insolitispirillum</taxon>
    </lineage>
</organism>
<dbReference type="InterPro" id="IPR001516">
    <property type="entry name" value="Proton_antipo_N"/>
</dbReference>
<dbReference type="Gene3D" id="1.20.5.2700">
    <property type="match status" value="1"/>
</dbReference>
<dbReference type="PRINTS" id="PR01435">
    <property type="entry name" value="NPOXDRDTASE5"/>
</dbReference>
<sequence>MYVAAIFLPLLAAMVAGFFRHWLGDRGAQLVTTGAVFASAALSAVIFYQVAIGGQPQTIELLKWISSGDLQLSWALKFDTLTAVMLIVVTWVSSCVHLYSWGYMHHDKSVPRFMAYLSLFTFMMLMLVTADNLIQMFFGWEGVGLASYLLIGFWYEKPSANAAAIKAFVVNRVGDFGFALGICAVFFLFGSVNLDDIFASVPQFAETSVVFFGIEWHALTIIGFLLFIGAMGKSAQLGLHTWLPDAMEGPTPVSALIHAATMVTAGVFMVSRMSPLYEYAPTALAIITVVGATTAFFAATIGCVQNDIKRVIAYSTCSQLGYMFFAIGVSAYQAAVFHLMTHAFFKALLFLGAGSVIHAMSDEQDIRKMGGIWKAIPITYTVMWIGNLALAGIFPFAGYFSKDTILEVAYAANSGVGMYAFVLGVMGAGMTAFYSWRLLIMTFHGKPRADEYVMNHVHESPWVMLTPLLVLTVGALFAGWVGYDWFVGELRETFWGHAIAVLEHNDSIHHAHEHTPGWVKLLPLVVSVSGIALAYVFYMFFPGIPAALARWLRPVHLFLLNKWYFDELYDIVFVRTARALGRGFWQGGDGALIDGVGPDGVAAATRDIARRVGRLQSGMLYHYAFAMIIGVAAFVTWYMVHKAG</sequence>
<feature type="domain" description="NADH:quinone oxidoreductase/Mrp antiporter transmembrane" evidence="7">
    <location>
        <begin position="130"/>
        <end position="424"/>
    </location>
</feature>
<feature type="transmembrane region" description="Helical" evidence="6">
    <location>
        <begin position="167"/>
        <end position="189"/>
    </location>
</feature>
<dbReference type="InterPro" id="IPR003945">
    <property type="entry name" value="NU5C-like"/>
</dbReference>
<evidence type="ECO:0000256" key="6">
    <source>
        <dbReference type="SAM" id="Phobius"/>
    </source>
</evidence>
<feature type="transmembrane region" description="Helical" evidence="6">
    <location>
        <begin position="461"/>
        <end position="483"/>
    </location>
</feature>
<keyword evidence="3 6" id="KW-1133">Transmembrane helix</keyword>
<feature type="transmembrane region" description="Helical" evidence="6">
    <location>
        <begin position="6"/>
        <end position="23"/>
    </location>
</feature>
<dbReference type="GO" id="GO:0003954">
    <property type="term" value="F:NADH dehydrogenase activity"/>
    <property type="evidence" value="ECO:0007669"/>
    <property type="project" value="TreeGrafter"/>
</dbReference>
<feature type="transmembrane region" description="Helical" evidence="6">
    <location>
        <begin position="283"/>
        <end position="304"/>
    </location>
</feature>
<keyword evidence="10" id="KW-1185">Reference proteome</keyword>
<dbReference type="PANTHER" id="PTHR42829">
    <property type="entry name" value="NADH-UBIQUINONE OXIDOREDUCTASE CHAIN 5"/>
    <property type="match status" value="1"/>
</dbReference>
<feature type="transmembrane region" description="Helical" evidence="6">
    <location>
        <begin position="209"/>
        <end position="232"/>
    </location>
</feature>
<evidence type="ECO:0000259" key="8">
    <source>
        <dbReference type="Pfam" id="PF00662"/>
    </source>
</evidence>
<dbReference type="InterPro" id="IPR018393">
    <property type="entry name" value="NADHpl_OxRdtase_5_subgr"/>
</dbReference>
<dbReference type="Proteomes" id="UP000185678">
    <property type="component" value="Unassembled WGS sequence"/>
</dbReference>
<feature type="transmembrane region" description="Helical" evidence="6">
    <location>
        <begin position="30"/>
        <end position="52"/>
    </location>
</feature>
<dbReference type="PRINTS" id="PR01434">
    <property type="entry name" value="NADHDHGNASE5"/>
</dbReference>
<comment type="subcellular location">
    <subcellularLocation>
        <location evidence="1">Endomembrane system</location>
        <topology evidence="1">Multi-pass membrane protein</topology>
    </subcellularLocation>
    <subcellularLocation>
        <location evidence="5">Membrane</location>
        <topology evidence="5">Multi-pass membrane protein</topology>
    </subcellularLocation>
</comment>
<evidence type="ECO:0000259" key="7">
    <source>
        <dbReference type="Pfam" id="PF00361"/>
    </source>
</evidence>
<dbReference type="InterPro" id="IPR001750">
    <property type="entry name" value="ND/Mrp_TM"/>
</dbReference>
<evidence type="ECO:0000256" key="5">
    <source>
        <dbReference type="RuleBase" id="RU000320"/>
    </source>
</evidence>
<evidence type="ECO:0000256" key="3">
    <source>
        <dbReference type="ARBA" id="ARBA00022989"/>
    </source>
</evidence>
<evidence type="ECO:0000256" key="1">
    <source>
        <dbReference type="ARBA" id="ARBA00004127"/>
    </source>
</evidence>
<evidence type="ECO:0000256" key="2">
    <source>
        <dbReference type="ARBA" id="ARBA00022692"/>
    </source>
</evidence>
<dbReference type="RefSeq" id="WP_076398259.1">
    <property type="nucleotide sequence ID" value="NZ_FTOA01000001.1"/>
</dbReference>
<reference evidence="9 10" key="1">
    <citation type="submission" date="2017-01" db="EMBL/GenBank/DDBJ databases">
        <authorList>
            <person name="Mah S.A."/>
            <person name="Swanson W.J."/>
            <person name="Moy G.W."/>
            <person name="Vacquier V.D."/>
        </authorList>
    </citation>
    <scope>NUCLEOTIDE SEQUENCE [LARGE SCALE GENOMIC DNA]</scope>
    <source>
        <strain evidence="9 10">DSM 11589</strain>
    </source>
</reference>
<dbReference type="EMBL" id="FTOA01000001">
    <property type="protein sequence ID" value="SIS37687.1"/>
    <property type="molecule type" value="Genomic_DNA"/>
</dbReference>
<name>A0A1N7IKT2_9PROT</name>
<feature type="transmembrane region" description="Helical" evidence="6">
    <location>
        <begin position="80"/>
        <end position="101"/>
    </location>
</feature>
<feature type="transmembrane region" description="Helical" evidence="6">
    <location>
        <begin position="113"/>
        <end position="130"/>
    </location>
</feature>
<dbReference type="OrthoDB" id="9811798at2"/>
<protein>
    <submittedName>
        <fullName evidence="9">NADH dehydrogenase subunit L</fullName>
    </submittedName>
</protein>
<feature type="domain" description="NADH-Ubiquinone oxidoreductase (complex I) chain 5 N-terminal" evidence="8">
    <location>
        <begin position="64"/>
        <end position="114"/>
    </location>
</feature>
<dbReference type="STRING" id="80876.SAMN05421779_101288"/>